<evidence type="ECO:0000256" key="1">
    <source>
        <dbReference type="ARBA" id="ARBA00006464"/>
    </source>
</evidence>
<dbReference type="GO" id="GO:0016780">
    <property type="term" value="F:phosphotransferase activity, for other substituted phosphate groups"/>
    <property type="evidence" value="ECO:0007669"/>
    <property type="project" value="TreeGrafter"/>
</dbReference>
<accession>A0A9D1S191</accession>
<dbReference type="Pfam" id="PF02397">
    <property type="entry name" value="Bac_transf"/>
    <property type="match status" value="1"/>
</dbReference>
<keyword evidence="4" id="KW-0808">Transferase</keyword>
<organism evidence="4 5">
    <name type="scientific">Candidatus Nesterenkonia stercoripullorum</name>
    <dbReference type="NCBI Taxonomy" id="2838701"/>
    <lineage>
        <taxon>Bacteria</taxon>
        <taxon>Bacillati</taxon>
        <taxon>Actinomycetota</taxon>
        <taxon>Actinomycetes</taxon>
        <taxon>Micrococcales</taxon>
        <taxon>Micrococcaceae</taxon>
        <taxon>Nesterenkonia</taxon>
    </lineage>
</organism>
<keyword evidence="2" id="KW-1133">Transmembrane helix</keyword>
<dbReference type="PANTHER" id="PTHR30576:SF8">
    <property type="entry name" value="UNDECAPRENYL-PHOSPHATE GALACTOSE PHOSPHOTRANSFERASE"/>
    <property type="match status" value="1"/>
</dbReference>
<dbReference type="Proteomes" id="UP000824151">
    <property type="component" value="Unassembled WGS sequence"/>
</dbReference>
<sequence>MGYVQVKRGLDVVGAVLALLLLSPVMAVIALLVLIFHGAPVIFVQQRVTQGERIFRLRKFRSMRAADPERGRVSDEDRLTAFGRLLRSTSLDELPSLWNILVGDMSVIGPRPLTTDYLCLYTEQQARRHDVRAGLSGLSQVSGRNCLDWDDKFDLDVRYVETMSLALDLRILLRTVTTVLRRQGVTKDHEATSDSYGGTLRSDLVFFRQAPAVGPVRSWSVETAGGRPVGRCQTLAVSERARMIRFDPAPAPATAPDFTARSHATTDAAVFAEVLRLVVNRVRSANADFAVCSL</sequence>
<feature type="transmembrane region" description="Helical" evidence="2">
    <location>
        <begin position="12"/>
        <end position="36"/>
    </location>
</feature>
<keyword evidence="2" id="KW-0812">Transmembrane</keyword>
<dbReference type="AlphaFoldDB" id="A0A9D1S191"/>
<evidence type="ECO:0000259" key="3">
    <source>
        <dbReference type="Pfam" id="PF02397"/>
    </source>
</evidence>
<comment type="similarity">
    <text evidence="1">Belongs to the bacterial sugar transferase family.</text>
</comment>
<feature type="non-terminal residue" evidence="4">
    <location>
        <position position="294"/>
    </location>
</feature>
<evidence type="ECO:0000313" key="4">
    <source>
        <dbReference type="EMBL" id="HIW98718.1"/>
    </source>
</evidence>
<dbReference type="PANTHER" id="PTHR30576">
    <property type="entry name" value="COLANIC BIOSYNTHESIS UDP-GLUCOSE LIPID CARRIER TRANSFERASE"/>
    <property type="match status" value="1"/>
</dbReference>
<evidence type="ECO:0000313" key="5">
    <source>
        <dbReference type="Proteomes" id="UP000824151"/>
    </source>
</evidence>
<feature type="domain" description="Bacterial sugar transferase" evidence="3">
    <location>
        <begin position="7"/>
        <end position="180"/>
    </location>
</feature>
<gene>
    <name evidence="4" type="ORF">H9871_01100</name>
</gene>
<reference evidence="4" key="1">
    <citation type="journal article" date="2021" name="PeerJ">
        <title>Extensive microbial diversity within the chicken gut microbiome revealed by metagenomics and culture.</title>
        <authorList>
            <person name="Gilroy R."/>
            <person name="Ravi A."/>
            <person name="Getino M."/>
            <person name="Pursley I."/>
            <person name="Horton D.L."/>
            <person name="Alikhan N.F."/>
            <person name="Baker D."/>
            <person name="Gharbi K."/>
            <person name="Hall N."/>
            <person name="Watson M."/>
            <person name="Adriaenssens E.M."/>
            <person name="Foster-Nyarko E."/>
            <person name="Jarju S."/>
            <person name="Secka A."/>
            <person name="Antonio M."/>
            <person name="Oren A."/>
            <person name="Chaudhuri R.R."/>
            <person name="La Ragione R."/>
            <person name="Hildebrand F."/>
            <person name="Pallen M.J."/>
        </authorList>
    </citation>
    <scope>NUCLEOTIDE SEQUENCE</scope>
    <source>
        <strain evidence="4">ChiHejej3B27-3195</strain>
    </source>
</reference>
<name>A0A9D1S191_9MICC</name>
<comment type="caution">
    <text evidence="4">The sequence shown here is derived from an EMBL/GenBank/DDBJ whole genome shotgun (WGS) entry which is preliminary data.</text>
</comment>
<dbReference type="InterPro" id="IPR003362">
    <property type="entry name" value="Bact_transf"/>
</dbReference>
<keyword evidence="2" id="KW-0472">Membrane</keyword>
<reference evidence="4" key="2">
    <citation type="submission" date="2021-04" db="EMBL/GenBank/DDBJ databases">
        <authorList>
            <person name="Gilroy R."/>
        </authorList>
    </citation>
    <scope>NUCLEOTIDE SEQUENCE</scope>
    <source>
        <strain evidence="4">ChiHejej3B27-3195</strain>
    </source>
</reference>
<evidence type="ECO:0000256" key="2">
    <source>
        <dbReference type="SAM" id="Phobius"/>
    </source>
</evidence>
<proteinExistence type="inferred from homology"/>
<dbReference type="EMBL" id="DXGD01000042">
    <property type="protein sequence ID" value="HIW98718.1"/>
    <property type="molecule type" value="Genomic_DNA"/>
</dbReference>
<protein>
    <submittedName>
        <fullName evidence="4">Sugar transferase</fullName>
    </submittedName>
</protein>